<reference evidence="3 4" key="1">
    <citation type="journal article" date="2024" name="Commun. Biol.">
        <title>Comparative genomic analysis of thermophilic fungi reveals convergent evolutionary adaptations and gene losses.</title>
        <authorList>
            <person name="Steindorff A.S."/>
            <person name="Aguilar-Pontes M.V."/>
            <person name="Robinson A.J."/>
            <person name="Andreopoulos B."/>
            <person name="LaButti K."/>
            <person name="Kuo A."/>
            <person name="Mondo S."/>
            <person name="Riley R."/>
            <person name="Otillar R."/>
            <person name="Haridas S."/>
            <person name="Lipzen A."/>
            <person name="Grimwood J."/>
            <person name="Schmutz J."/>
            <person name="Clum A."/>
            <person name="Reid I.D."/>
            <person name="Moisan M.C."/>
            <person name="Butler G."/>
            <person name="Nguyen T.T.M."/>
            <person name="Dewar K."/>
            <person name="Conant G."/>
            <person name="Drula E."/>
            <person name="Henrissat B."/>
            <person name="Hansel C."/>
            <person name="Singer S."/>
            <person name="Hutchinson M.I."/>
            <person name="de Vries R.P."/>
            <person name="Natvig D.O."/>
            <person name="Powell A.J."/>
            <person name="Tsang A."/>
            <person name="Grigoriev I.V."/>
        </authorList>
    </citation>
    <scope>NUCLEOTIDE SEQUENCE [LARGE SCALE GENOMIC DNA]</scope>
    <source>
        <strain evidence="3 4">ATCC 24622</strain>
    </source>
</reference>
<evidence type="ECO:0000313" key="4">
    <source>
        <dbReference type="Proteomes" id="UP001586593"/>
    </source>
</evidence>
<comment type="caution">
    <text evidence="3">The sequence shown here is derived from an EMBL/GenBank/DDBJ whole genome shotgun (WGS) entry which is preliminary data.</text>
</comment>
<accession>A0ABR3W110</accession>
<dbReference type="Gene3D" id="2.60.40.1210">
    <property type="entry name" value="Cellobiose dehydrogenase, cytochrome domain"/>
    <property type="match status" value="1"/>
</dbReference>
<gene>
    <name evidence="3" type="ORF">VTK73DRAFT_9685</name>
</gene>
<feature type="signal peptide" evidence="1">
    <location>
        <begin position="1"/>
        <end position="24"/>
    </location>
</feature>
<dbReference type="SUPFAM" id="SSF49344">
    <property type="entry name" value="CBD9-like"/>
    <property type="match status" value="1"/>
</dbReference>
<organism evidence="3 4">
    <name type="scientific">Phialemonium thermophilum</name>
    <dbReference type="NCBI Taxonomy" id="223376"/>
    <lineage>
        <taxon>Eukaryota</taxon>
        <taxon>Fungi</taxon>
        <taxon>Dikarya</taxon>
        <taxon>Ascomycota</taxon>
        <taxon>Pezizomycotina</taxon>
        <taxon>Sordariomycetes</taxon>
        <taxon>Sordariomycetidae</taxon>
        <taxon>Cephalothecales</taxon>
        <taxon>Cephalothecaceae</taxon>
        <taxon>Phialemonium</taxon>
    </lineage>
</organism>
<name>A0ABR3W110_9PEZI</name>
<dbReference type="PANTHER" id="PTHR47190">
    <property type="entry name" value="DEHYDROGENASE, PUTATIVE-RELATED"/>
    <property type="match status" value="1"/>
</dbReference>
<protein>
    <recommendedName>
        <fullName evidence="2">Cellobiose dehydrogenase-like cytochrome domain-containing protein</fullName>
    </recommendedName>
</protein>
<feature type="domain" description="Cellobiose dehydrogenase-like cytochrome" evidence="2">
    <location>
        <begin position="34"/>
        <end position="120"/>
    </location>
</feature>
<dbReference type="Pfam" id="PF16010">
    <property type="entry name" value="CDH-cyt"/>
    <property type="match status" value="2"/>
</dbReference>
<keyword evidence="4" id="KW-1185">Reference proteome</keyword>
<sequence>MFRAGDLAAGALVLAAYLTCPCVAQDPEMTPGVYADAATGITFTTWSAPLDENGDGTYTFGMVLPADAATRNATEYLGYLKCQIKNADHTGWCGVAHGGHMTDDLLLMAWPYLAQANVTANTTRPGGKRQSAGGTWQVLTSFRWATDYFPPGPYNGSSNGNATAGSVQLPILTQISSRVDFGGGTWELLYRCQNCFAWSQDGWTESVATAVASGGGDDGGSGAELVLGHAQSFDGPQGNAGCPDSIVVPFHDNGYGQWAASLANVSRPEYKRWASLATSMSRGSCR</sequence>
<keyword evidence="1" id="KW-0732">Signal</keyword>
<evidence type="ECO:0000259" key="2">
    <source>
        <dbReference type="Pfam" id="PF16010"/>
    </source>
</evidence>
<evidence type="ECO:0000256" key="1">
    <source>
        <dbReference type="SAM" id="SignalP"/>
    </source>
</evidence>
<dbReference type="CDD" id="cd09630">
    <property type="entry name" value="CDH_like_cytochrome"/>
    <property type="match status" value="1"/>
</dbReference>
<feature type="chain" id="PRO_5046855609" description="Cellobiose dehydrogenase-like cytochrome domain-containing protein" evidence="1">
    <location>
        <begin position="25"/>
        <end position="286"/>
    </location>
</feature>
<dbReference type="EMBL" id="JAZHXJ010000833">
    <property type="protein sequence ID" value="KAL1850426.1"/>
    <property type="molecule type" value="Genomic_DNA"/>
</dbReference>
<proteinExistence type="predicted"/>
<feature type="domain" description="Cellobiose dehydrogenase-like cytochrome" evidence="2">
    <location>
        <begin position="137"/>
        <end position="271"/>
    </location>
</feature>
<dbReference type="PANTHER" id="PTHR47190:SF1">
    <property type="entry name" value="GLUCOSE-METHANOL-CHOLINE OXIDOREDUCTASE N-TERMINAL DOMAIN-CONTAINING PROTEIN"/>
    <property type="match status" value="1"/>
</dbReference>
<dbReference type="Proteomes" id="UP001586593">
    <property type="component" value="Unassembled WGS sequence"/>
</dbReference>
<evidence type="ECO:0000313" key="3">
    <source>
        <dbReference type="EMBL" id="KAL1850426.1"/>
    </source>
</evidence>
<dbReference type="InterPro" id="IPR053208">
    <property type="entry name" value="GMC_Oxidoreductase_CD"/>
</dbReference>
<dbReference type="InterPro" id="IPR015920">
    <property type="entry name" value="Cellobiose_DH-like_cyt"/>
</dbReference>